<dbReference type="InterPro" id="IPR011990">
    <property type="entry name" value="TPR-like_helical_dom_sf"/>
</dbReference>
<reference evidence="6 7" key="1">
    <citation type="journal article" date="2012" name="J. Bacteriol.">
        <title>Genome sequence of the cycloprodigiosin-producing bacterial strain Pseudoalteromonas rubra ATCC 29570(T).</title>
        <authorList>
            <person name="Xie B.B."/>
            <person name="Shu Y.L."/>
            <person name="Qin Q.L."/>
            <person name="Rong J.C."/>
            <person name="Zhang X.Y."/>
            <person name="Chen X.L."/>
            <person name="Zhou B.C."/>
            <person name="Zhang Y.Z."/>
        </authorList>
    </citation>
    <scope>NUCLEOTIDE SEQUENCE [LARGE SCALE GENOMIC DNA]</scope>
    <source>
        <strain evidence="6 7">DSM 6842</strain>
    </source>
</reference>
<dbReference type="InterPro" id="IPR019734">
    <property type="entry name" value="TPR_rpt"/>
</dbReference>
<gene>
    <name evidence="6" type="ORF">PRUB_a3771</name>
</gene>
<dbReference type="NCBIfam" id="TIGR00254">
    <property type="entry name" value="GGDEF"/>
    <property type="match status" value="1"/>
</dbReference>
<evidence type="ECO:0000256" key="4">
    <source>
        <dbReference type="SAM" id="Phobius"/>
    </source>
</evidence>
<dbReference type="InterPro" id="IPR043128">
    <property type="entry name" value="Rev_trsase/Diguanyl_cyclase"/>
</dbReference>
<comment type="catalytic activity">
    <reaction evidence="2">
        <text>2 GTP = 3',3'-c-di-GMP + 2 diphosphate</text>
        <dbReference type="Rhea" id="RHEA:24898"/>
        <dbReference type="ChEBI" id="CHEBI:33019"/>
        <dbReference type="ChEBI" id="CHEBI:37565"/>
        <dbReference type="ChEBI" id="CHEBI:58805"/>
        <dbReference type="EC" id="2.7.7.65"/>
    </reaction>
</comment>
<dbReference type="GO" id="GO:0052621">
    <property type="term" value="F:diguanylate cyclase activity"/>
    <property type="evidence" value="ECO:0007669"/>
    <property type="project" value="UniProtKB-EC"/>
</dbReference>
<dbReference type="CDD" id="cd01949">
    <property type="entry name" value="GGDEF"/>
    <property type="match status" value="1"/>
</dbReference>
<evidence type="ECO:0000259" key="5">
    <source>
        <dbReference type="PROSITE" id="PS50887"/>
    </source>
</evidence>
<dbReference type="PROSITE" id="PS50887">
    <property type="entry name" value="GGDEF"/>
    <property type="match status" value="1"/>
</dbReference>
<dbReference type="Proteomes" id="UP000016480">
    <property type="component" value="Unassembled WGS sequence"/>
</dbReference>
<dbReference type="SUPFAM" id="SSF48452">
    <property type="entry name" value="TPR-like"/>
    <property type="match status" value="2"/>
</dbReference>
<dbReference type="PROSITE" id="PS50005">
    <property type="entry name" value="TPR"/>
    <property type="match status" value="1"/>
</dbReference>
<feature type="domain" description="GGDEF" evidence="5">
    <location>
        <begin position="512"/>
        <end position="645"/>
    </location>
</feature>
<evidence type="ECO:0000256" key="1">
    <source>
        <dbReference type="ARBA" id="ARBA00012528"/>
    </source>
</evidence>
<dbReference type="InterPro" id="IPR029787">
    <property type="entry name" value="Nucleotide_cyclase"/>
</dbReference>
<keyword evidence="3" id="KW-0802">TPR repeat</keyword>
<dbReference type="SUPFAM" id="SSF55073">
    <property type="entry name" value="Nucleotide cyclase"/>
    <property type="match status" value="1"/>
</dbReference>
<feature type="repeat" description="TPR" evidence="3">
    <location>
        <begin position="212"/>
        <end position="245"/>
    </location>
</feature>
<comment type="caution">
    <text evidence="6">The sequence shown here is derived from an EMBL/GenBank/DDBJ whole genome shotgun (WGS) entry which is preliminary data.</text>
</comment>
<sequence length="647" mass="73965">MTRVMYKKAFLALSVFFISVLIVATLDTFWFHSAATKRPALMPSVLPPEAQLKQVQSAHPLLDIYELASDSPQAALTQLTRWHQNARDLAPIEHVYVLWIHRRATRDDPERDRLNQQLTDLANQHQLYWLEAWVAQAQAKTALRIGDLTAARSAILRAVVVAQQHQIGFLLKEVYNTAGVVFNSTNELVKAQQYFLKGIKQLEPLPEHRLRALLHNNLGLLYVHLEQWDNALKYLSQAETLYRQYADATPEYMSLILFNQSFAHNRADQAVQSREKFEQALSYLDEDVSDFYRVVAFKNEARLLNLEKDLSGATQKASLCVEMTSAEQYPMQHGICLLELGFAYYASSRLDEAHAATRSAMAVFGKLNHARWLIKSRLFLADVLERQGEAQAALALLKNARIEEKAMIMNELIALDTALEVQQIAQERDLLSAQSRLSKLELLLDKQRFRLLVLWLFLTLTGAGWLALRARAVNKENRRLYDLSFVDPLTKAANRRLYQQEMARPSKLRAEVQYRLVVIDLDHFKQINDTYGHDKGDWVLSEAAARLQKFVADDELFVRWGGEEFLMVAKQRDAFRDFAQNMVDALREELFELDDTSLRVTASFGVSEAMSVLQLGASDGAFKCADQCLYQAKNNGRDQVVMPEEIR</sequence>
<dbReference type="EC" id="2.7.7.65" evidence="1"/>
<evidence type="ECO:0000256" key="3">
    <source>
        <dbReference type="PROSITE-ProRule" id="PRU00339"/>
    </source>
</evidence>
<dbReference type="PANTHER" id="PTHR45138">
    <property type="entry name" value="REGULATORY COMPONENTS OF SENSORY TRANSDUCTION SYSTEM"/>
    <property type="match status" value="1"/>
</dbReference>
<dbReference type="PANTHER" id="PTHR45138:SF9">
    <property type="entry name" value="DIGUANYLATE CYCLASE DGCM-RELATED"/>
    <property type="match status" value="1"/>
</dbReference>
<dbReference type="InterPro" id="IPR050469">
    <property type="entry name" value="Diguanylate_Cyclase"/>
</dbReference>
<dbReference type="Gene3D" id="3.30.70.270">
    <property type="match status" value="1"/>
</dbReference>
<dbReference type="AlphaFoldDB" id="A0A8T0C8A8"/>
<dbReference type="Gene3D" id="1.25.40.10">
    <property type="entry name" value="Tetratricopeptide repeat domain"/>
    <property type="match status" value="1"/>
</dbReference>
<organism evidence="6 7">
    <name type="scientific">Pseudoalteromonas rubra</name>
    <dbReference type="NCBI Taxonomy" id="43658"/>
    <lineage>
        <taxon>Bacteria</taxon>
        <taxon>Pseudomonadati</taxon>
        <taxon>Pseudomonadota</taxon>
        <taxon>Gammaproteobacteria</taxon>
        <taxon>Alteromonadales</taxon>
        <taxon>Pseudoalteromonadaceae</taxon>
        <taxon>Pseudoalteromonas</taxon>
    </lineage>
</organism>
<protein>
    <recommendedName>
        <fullName evidence="1">diguanylate cyclase</fullName>
        <ecNumber evidence="1">2.7.7.65</ecNumber>
    </recommendedName>
</protein>
<keyword evidence="4" id="KW-0472">Membrane</keyword>
<accession>A0A8T0C8A8</accession>
<dbReference type="SMART" id="SM00267">
    <property type="entry name" value="GGDEF"/>
    <property type="match status" value="1"/>
</dbReference>
<dbReference type="SMART" id="SM00028">
    <property type="entry name" value="TPR"/>
    <property type="match status" value="4"/>
</dbReference>
<dbReference type="Pfam" id="PF00990">
    <property type="entry name" value="GGDEF"/>
    <property type="match status" value="1"/>
</dbReference>
<name>A0A8T0C8A8_9GAMM</name>
<evidence type="ECO:0000313" key="6">
    <source>
        <dbReference type="EMBL" id="KAF7786946.1"/>
    </source>
</evidence>
<keyword evidence="4" id="KW-1133">Transmembrane helix</keyword>
<evidence type="ECO:0000313" key="7">
    <source>
        <dbReference type="Proteomes" id="UP000016480"/>
    </source>
</evidence>
<feature type="transmembrane region" description="Helical" evidence="4">
    <location>
        <begin position="449"/>
        <end position="468"/>
    </location>
</feature>
<proteinExistence type="predicted"/>
<dbReference type="EMBL" id="AHCD03000034">
    <property type="protein sequence ID" value="KAF7786946.1"/>
    <property type="molecule type" value="Genomic_DNA"/>
</dbReference>
<evidence type="ECO:0000256" key="2">
    <source>
        <dbReference type="ARBA" id="ARBA00034247"/>
    </source>
</evidence>
<dbReference type="InterPro" id="IPR000160">
    <property type="entry name" value="GGDEF_dom"/>
</dbReference>
<keyword evidence="4" id="KW-0812">Transmembrane</keyword>